<dbReference type="Pfam" id="PF10257">
    <property type="entry name" value="RAI16-like"/>
    <property type="match status" value="1"/>
</dbReference>
<name>A0A4Q2DLR6_9AGAR</name>
<feature type="compositionally biased region" description="Polar residues" evidence="1">
    <location>
        <begin position="167"/>
        <end position="176"/>
    </location>
</feature>
<dbReference type="OrthoDB" id="5350595at2759"/>
<feature type="compositionally biased region" description="Acidic residues" evidence="1">
    <location>
        <begin position="151"/>
        <end position="166"/>
    </location>
</feature>
<evidence type="ECO:0008006" key="4">
    <source>
        <dbReference type="Google" id="ProtNLM"/>
    </source>
</evidence>
<dbReference type="PANTHER" id="PTHR21705:SF11">
    <property type="entry name" value="FHIP FAMILY PROTEIN CG3558"/>
    <property type="match status" value="1"/>
</dbReference>
<comment type="caution">
    <text evidence="2">The sequence shown here is derived from an EMBL/GenBank/DDBJ whole genome shotgun (WGS) entry which is preliminary data.</text>
</comment>
<evidence type="ECO:0000313" key="3">
    <source>
        <dbReference type="Proteomes" id="UP000290288"/>
    </source>
</evidence>
<keyword evidence="3" id="KW-1185">Reference proteome</keyword>
<dbReference type="SUPFAM" id="SSF48371">
    <property type="entry name" value="ARM repeat"/>
    <property type="match status" value="1"/>
</dbReference>
<protein>
    <recommendedName>
        <fullName evidence="4">Retinoic acid induced 16-like protein-domain-containing protein</fullName>
    </recommendedName>
</protein>
<feature type="region of interest" description="Disordered" evidence="1">
    <location>
        <begin position="150"/>
        <end position="194"/>
    </location>
</feature>
<evidence type="ECO:0000256" key="1">
    <source>
        <dbReference type="SAM" id="MobiDB-lite"/>
    </source>
</evidence>
<feature type="region of interest" description="Disordered" evidence="1">
    <location>
        <begin position="919"/>
        <end position="939"/>
    </location>
</feature>
<dbReference type="InterPro" id="IPR019384">
    <property type="entry name" value="FHIP"/>
</dbReference>
<gene>
    <name evidence="2" type="ORF">EST38_g4976</name>
</gene>
<proteinExistence type="predicted"/>
<feature type="region of interest" description="Disordered" evidence="1">
    <location>
        <begin position="814"/>
        <end position="870"/>
    </location>
</feature>
<feature type="compositionally biased region" description="Low complexity" evidence="1">
    <location>
        <begin position="919"/>
        <end position="928"/>
    </location>
</feature>
<dbReference type="AlphaFoldDB" id="A0A4Q2DLR6"/>
<dbReference type="Proteomes" id="UP000290288">
    <property type="component" value="Unassembled WGS sequence"/>
</dbReference>
<sequence length="982" mass="109650">MVDALVAESARADQGETGECLEYLLKNDVLGTLVRLSEADRPSGIQAEVLRAVQNMIVLLDEQFLVHSAVHKAVLRLLRTCVGDDLQEQLDGRNKAMGAAGSLMKAPPSEHEEDLVNLLCILCSRILTYRELLMIFFHDKHWYRSEPLFSVEEEEEDEEDEEDEENTMVSTNTNDQTSPRTPSPTPSQATITSAQPIAKKPEYEFLLFNYLLRFVHREGQIGEFARAGLLFLMDVAMSPGDSNDEAALALAEYILDGDFSEVLGAGLGAVYSLLPSKLGFLPPVREDEAADATMTIGNLGLENEDAKEHISALRDRNRALGIEDANNPDCKARVDHFLRLLEFMQDVLRKNVESEGTDASLLVGSQIVQSILDAVRRIFMENVLYPSILECSDNDGSSVAVMSYIDIMIRTLRSGPLLNLLVEFLTEEDNDESKLRGRSNQMLRLESAPPPTKPADKSEKHRRRKSSAMVLLEMEAPDSRKKSEYFISSRFTLRDLLLANLKSKNQASGTVALQLLNTMLGHQPKRTAEKLLIVISDSQATAFPHPALVHGPKRLEQTFSEEDEDDDYEFRYPGTDNVVPSTVPSHLFEPLYFQPAVTYSTHEREMGLYLALISRVDPTSATDGFSTGYDHYLRDAVACIQSHPSYWAATEIPFNSDESQKFKHRLNANDPVLSHLLESTRSFFSNTPDFNVGLTGVFATLALDPYRSLAGWLTFATSDSPVGSTDRLDYDTKDGDDKSVDFNIGEKLETETNVLPAARMDEHSRPVVHTVFQSLVNQLERYRRQIDDFDKYLSERRQGLLFSENLTDALQISLDEQPVPPRPVTPVEVPTKPKPRPSATAALASLWTPKKSKPKPADPVTPPRQQTKAIPPSPFGAHYHQTSSITVEPVIAPVPFTALWTPSKKQSWSAMDDDVFSSGWGDRSTSSSNFDEEEEVEEPYKPATVTLSQLLDNVVMLEESIKELVAIIHARRSLGIDALRYL</sequence>
<dbReference type="STRING" id="2316362.A0A4Q2DLR6"/>
<evidence type="ECO:0000313" key="2">
    <source>
        <dbReference type="EMBL" id="RXW20899.1"/>
    </source>
</evidence>
<dbReference type="InterPro" id="IPR016024">
    <property type="entry name" value="ARM-type_fold"/>
</dbReference>
<accession>A0A4Q2DLR6</accession>
<feature type="region of interest" description="Disordered" evidence="1">
    <location>
        <begin position="432"/>
        <end position="467"/>
    </location>
</feature>
<organism evidence="2 3">
    <name type="scientific">Candolleomyces aberdarensis</name>
    <dbReference type="NCBI Taxonomy" id="2316362"/>
    <lineage>
        <taxon>Eukaryota</taxon>
        <taxon>Fungi</taxon>
        <taxon>Dikarya</taxon>
        <taxon>Basidiomycota</taxon>
        <taxon>Agaricomycotina</taxon>
        <taxon>Agaricomycetes</taxon>
        <taxon>Agaricomycetidae</taxon>
        <taxon>Agaricales</taxon>
        <taxon>Agaricineae</taxon>
        <taxon>Psathyrellaceae</taxon>
        <taxon>Candolleomyces</taxon>
    </lineage>
</organism>
<reference evidence="2 3" key="1">
    <citation type="submission" date="2019-01" db="EMBL/GenBank/DDBJ databases">
        <title>Draft genome sequence of Psathyrella aberdarensis IHI B618.</title>
        <authorList>
            <person name="Buettner E."/>
            <person name="Kellner H."/>
        </authorList>
    </citation>
    <scope>NUCLEOTIDE SEQUENCE [LARGE SCALE GENOMIC DNA]</scope>
    <source>
        <strain evidence="2 3">IHI B618</strain>
    </source>
</reference>
<dbReference type="PANTHER" id="PTHR21705">
    <property type="entry name" value="RAI16 PROTEIN-RELATED"/>
    <property type="match status" value="1"/>
</dbReference>
<dbReference type="EMBL" id="SDEE01000129">
    <property type="protein sequence ID" value="RXW20899.1"/>
    <property type="molecule type" value="Genomic_DNA"/>
</dbReference>